<dbReference type="InterPro" id="IPR023408">
    <property type="entry name" value="MscS_beta-dom_sf"/>
</dbReference>
<dbReference type="PANTHER" id="PTHR30221:SF8">
    <property type="entry name" value="SMALL-CONDUCTANCE MECHANOSENSITIVE CHANNEL"/>
    <property type="match status" value="1"/>
</dbReference>
<dbReference type="SUPFAM" id="SSF50182">
    <property type="entry name" value="Sm-like ribonucleoproteins"/>
    <property type="match status" value="1"/>
</dbReference>
<dbReference type="InterPro" id="IPR049142">
    <property type="entry name" value="MS_channel_1st"/>
</dbReference>
<keyword evidence="12" id="KW-1185">Reference proteome</keyword>
<dbReference type="InterPro" id="IPR010920">
    <property type="entry name" value="LSM_dom_sf"/>
</dbReference>
<comment type="subunit">
    <text evidence="7">Homoheptamer.</text>
</comment>
<keyword evidence="7" id="KW-0406">Ion transport</keyword>
<dbReference type="Gene3D" id="1.10.287.1260">
    <property type="match status" value="1"/>
</dbReference>
<dbReference type="EMBL" id="JACIIU010000029">
    <property type="protein sequence ID" value="MBB6262413.1"/>
    <property type="molecule type" value="Genomic_DNA"/>
</dbReference>
<dbReference type="GO" id="GO:0005886">
    <property type="term" value="C:plasma membrane"/>
    <property type="evidence" value="ECO:0007669"/>
    <property type="project" value="UniProtKB-SubCell"/>
</dbReference>
<dbReference type="InterPro" id="IPR011014">
    <property type="entry name" value="MscS_channel_TM-2"/>
</dbReference>
<dbReference type="Gene3D" id="2.30.30.60">
    <property type="match status" value="1"/>
</dbReference>
<comment type="function">
    <text evidence="7">Mechanosensitive channel that participates in the regulation of osmotic pressure changes within the cell, opening in response to stretch forces in the membrane lipid bilayer, without the need for other proteins. Contributes to normal resistance to hypoosmotic shock. Forms an ion channel of 1.0 nanosiemens conductance with a slight preference for anions.</text>
</comment>
<feature type="domain" description="Mechanosensitive ion channel MscS C-terminal" evidence="9">
    <location>
        <begin position="187"/>
        <end position="268"/>
    </location>
</feature>
<dbReference type="SUPFAM" id="SSF82689">
    <property type="entry name" value="Mechanosensitive channel protein MscS (YggB), C-terminal domain"/>
    <property type="match status" value="1"/>
</dbReference>
<accession>A0A841LW57</accession>
<proteinExistence type="inferred from homology"/>
<sequence length="282" mass="31259">MREQTQQFISNTNEIILQISDLLVTYAFSVIGAIIILLLGWIIAGYLERIAKKSLAKIHGFDATLTGFLSQFIRYGTLLIVLVMVLGQFGIQTASILAALGAIGLAIGLALQGTLQNIAAGLMLLILRPFTVGDYISTSSVAGTVKEVDLFTSELTTYDGLNIVVPNSVLWNTPITNYSRLDTRLHDFQVRISYENDIQAAFQLINSIITAQKGVLNEPEPIYFVADLAENAVVLNCRYWITASEYWNVSRKTVEEVKYAFDKNGISIPYNQIVYHKAVIKN</sequence>
<protein>
    <recommendedName>
        <fullName evidence="7">Small-conductance mechanosensitive channel</fullName>
    </recommendedName>
</protein>
<dbReference type="Pfam" id="PF21082">
    <property type="entry name" value="MS_channel_3rd"/>
    <property type="match status" value="1"/>
</dbReference>
<dbReference type="RefSeq" id="WP_184224643.1">
    <property type="nucleotide sequence ID" value="NZ_JACIIU010000029.1"/>
</dbReference>
<keyword evidence="6 7" id="KW-0472">Membrane</keyword>
<comment type="caution">
    <text evidence="7">Lacks conserved residue(s) required for the propagation of feature annotation.</text>
</comment>
<evidence type="ECO:0000256" key="5">
    <source>
        <dbReference type="ARBA" id="ARBA00022989"/>
    </source>
</evidence>
<dbReference type="Pfam" id="PF00924">
    <property type="entry name" value="MS_channel_2nd"/>
    <property type="match status" value="1"/>
</dbReference>
<dbReference type="Pfam" id="PF21088">
    <property type="entry name" value="MS_channel_1st"/>
    <property type="match status" value="1"/>
</dbReference>
<gene>
    <name evidence="11" type="ORF">FHS77_002987</name>
</gene>
<dbReference type="InterPro" id="IPR006685">
    <property type="entry name" value="MscS_channel_2nd"/>
</dbReference>
<evidence type="ECO:0000256" key="4">
    <source>
        <dbReference type="ARBA" id="ARBA00022692"/>
    </source>
</evidence>
<evidence type="ECO:0000256" key="7">
    <source>
        <dbReference type="RuleBase" id="RU369025"/>
    </source>
</evidence>
<keyword evidence="3" id="KW-1003">Cell membrane</keyword>
<comment type="similarity">
    <text evidence="2 7">Belongs to the MscS (TC 1.A.23) family.</text>
</comment>
<dbReference type="PANTHER" id="PTHR30221">
    <property type="entry name" value="SMALL-CONDUCTANCE MECHANOSENSITIVE CHANNEL"/>
    <property type="match status" value="1"/>
</dbReference>
<evidence type="ECO:0000259" key="8">
    <source>
        <dbReference type="Pfam" id="PF00924"/>
    </source>
</evidence>
<evidence type="ECO:0000259" key="10">
    <source>
        <dbReference type="Pfam" id="PF21088"/>
    </source>
</evidence>
<dbReference type="Proteomes" id="UP000555393">
    <property type="component" value="Unassembled WGS sequence"/>
</dbReference>
<feature type="transmembrane region" description="Helical" evidence="7">
    <location>
        <begin position="72"/>
        <end position="91"/>
    </location>
</feature>
<comment type="caution">
    <text evidence="11">The sequence shown here is derived from an EMBL/GenBank/DDBJ whole genome shotgun (WGS) entry which is preliminary data.</text>
</comment>
<dbReference type="InterPro" id="IPR049278">
    <property type="entry name" value="MS_channel_C"/>
</dbReference>
<dbReference type="SUPFAM" id="SSF82861">
    <property type="entry name" value="Mechanosensitive channel protein MscS (YggB), transmembrane region"/>
    <property type="match status" value="1"/>
</dbReference>
<dbReference type="Pfam" id="PF05552">
    <property type="entry name" value="MS_channel_1st_1"/>
    <property type="match status" value="1"/>
</dbReference>
<comment type="subcellular location">
    <subcellularLocation>
        <location evidence="7">Cell inner membrane</location>
        <topology evidence="7">Multi-pass membrane protein</topology>
    </subcellularLocation>
    <subcellularLocation>
        <location evidence="1">Cell membrane</location>
        <topology evidence="1">Multi-pass membrane protein</topology>
    </subcellularLocation>
</comment>
<evidence type="ECO:0000256" key="1">
    <source>
        <dbReference type="ARBA" id="ARBA00004651"/>
    </source>
</evidence>
<dbReference type="InterPro" id="IPR011066">
    <property type="entry name" value="MscS_channel_C_sf"/>
</dbReference>
<dbReference type="InterPro" id="IPR008910">
    <property type="entry name" value="MSC_TM_helix"/>
</dbReference>
<feature type="domain" description="Mechanosensitive ion channel MscS" evidence="8">
    <location>
        <begin position="114"/>
        <end position="180"/>
    </location>
</feature>
<keyword evidence="4 7" id="KW-0812">Transmembrane</keyword>
<evidence type="ECO:0000313" key="11">
    <source>
        <dbReference type="EMBL" id="MBB6262413.1"/>
    </source>
</evidence>
<feature type="domain" description="Mechanosensitive ion channel transmembrane helices 2/3" evidence="10">
    <location>
        <begin position="72"/>
        <end position="112"/>
    </location>
</feature>
<reference evidence="11 12" key="1">
    <citation type="submission" date="2020-08" db="EMBL/GenBank/DDBJ databases">
        <title>Genomic Encyclopedia of Type Strains, Phase IV (KMG-IV): sequencing the most valuable type-strain genomes for metagenomic binning, comparative biology and taxonomic classification.</title>
        <authorList>
            <person name="Goeker M."/>
        </authorList>
    </citation>
    <scope>NUCLEOTIDE SEQUENCE [LARGE SCALE GENOMIC DNA]</scope>
    <source>
        <strain evidence="11 12">DSM 22336</strain>
    </source>
</reference>
<evidence type="ECO:0000259" key="9">
    <source>
        <dbReference type="Pfam" id="PF21082"/>
    </source>
</evidence>
<dbReference type="InterPro" id="IPR045275">
    <property type="entry name" value="MscS_archaea/bacteria_type"/>
</dbReference>
<name>A0A841LW57_9HYPH</name>
<keyword evidence="7" id="KW-0997">Cell inner membrane</keyword>
<organism evidence="11 12">
    <name type="scientific">Paenochrobactrum gallinarii</name>
    <dbReference type="NCBI Taxonomy" id="643673"/>
    <lineage>
        <taxon>Bacteria</taxon>
        <taxon>Pseudomonadati</taxon>
        <taxon>Pseudomonadota</taxon>
        <taxon>Alphaproteobacteria</taxon>
        <taxon>Hyphomicrobiales</taxon>
        <taxon>Brucellaceae</taxon>
        <taxon>Paenochrobactrum</taxon>
    </lineage>
</organism>
<feature type="transmembrane region" description="Helical" evidence="7">
    <location>
        <begin position="97"/>
        <end position="127"/>
    </location>
</feature>
<keyword evidence="5 7" id="KW-1133">Transmembrane helix</keyword>
<evidence type="ECO:0000256" key="2">
    <source>
        <dbReference type="ARBA" id="ARBA00008017"/>
    </source>
</evidence>
<evidence type="ECO:0000313" key="12">
    <source>
        <dbReference type="Proteomes" id="UP000555393"/>
    </source>
</evidence>
<dbReference type="Gene3D" id="3.30.70.100">
    <property type="match status" value="1"/>
</dbReference>
<keyword evidence="7" id="KW-0813">Transport</keyword>
<evidence type="ECO:0000256" key="6">
    <source>
        <dbReference type="ARBA" id="ARBA00023136"/>
    </source>
</evidence>
<feature type="transmembrane region" description="Helical" evidence="7">
    <location>
        <begin position="23"/>
        <end position="47"/>
    </location>
</feature>
<keyword evidence="7" id="KW-0407">Ion channel</keyword>
<dbReference type="GO" id="GO:0008381">
    <property type="term" value="F:mechanosensitive monoatomic ion channel activity"/>
    <property type="evidence" value="ECO:0007669"/>
    <property type="project" value="InterPro"/>
</dbReference>
<dbReference type="AlphaFoldDB" id="A0A841LW57"/>
<evidence type="ECO:0000256" key="3">
    <source>
        <dbReference type="ARBA" id="ARBA00022475"/>
    </source>
</evidence>